<organism evidence="4 5">
    <name type="scientific">Pedobacter steynii</name>
    <dbReference type="NCBI Taxonomy" id="430522"/>
    <lineage>
        <taxon>Bacteria</taxon>
        <taxon>Pseudomonadati</taxon>
        <taxon>Bacteroidota</taxon>
        <taxon>Sphingobacteriia</taxon>
        <taxon>Sphingobacteriales</taxon>
        <taxon>Sphingobacteriaceae</taxon>
        <taxon>Pedobacter</taxon>
    </lineage>
</organism>
<proteinExistence type="predicted"/>
<dbReference type="PANTHER" id="PTHR30273:SF2">
    <property type="entry name" value="PROTEIN FECR"/>
    <property type="match status" value="1"/>
</dbReference>
<dbReference type="InterPro" id="IPR032508">
    <property type="entry name" value="FecR_C"/>
</dbReference>
<evidence type="ECO:0000313" key="4">
    <source>
        <dbReference type="EMBL" id="SDM22722.1"/>
    </source>
</evidence>
<keyword evidence="1" id="KW-0472">Membrane</keyword>
<protein>
    <recommendedName>
        <fullName evidence="6">FecR protein</fullName>
    </recommendedName>
</protein>
<evidence type="ECO:0000259" key="3">
    <source>
        <dbReference type="Pfam" id="PF16344"/>
    </source>
</evidence>
<gene>
    <name evidence="4" type="ORF">SAMN05421820_103250</name>
</gene>
<dbReference type="InterPro" id="IPR006860">
    <property type="entry name" value="FecR"/>
</dbReference>
<keyword evidence="5" id="KW-1185">Reference proteome</keyword>
<dbReference type="Gene3D" id="3.55.50.30">
    <property type="match status" value="1"/>
</dbReference>
<dbReference type="EMBL" id="FNGY01000003">
    <property type="protein sequence ID" value="SDM22722.1"/>
    <property type="molecule type" value="Genomic_DNA"/>
</dbReference>
<dbReference type="Pfam" id="PF16344">
    <property type="entry name" value="FecR_C"/>
    <property type="match status" value="1"/>
</dbReference>
<reference evidence="5" key="1">
    <citation type="submission" date="2016-10" db="EMBL/GenBank/DDBJ databases">
        <authorList>
            <person name="Varghese N."/>
            <person name="Submissions S."/>
        </authorList>
    </citation>
    <scope>NUCLEOTIDE SEQUENCE [LARGE SCALE GENOMIC DNA]</scope>
    <source>
        <strain evidence="5">DSM 19110</strain>
    </source>
</reference>
<evidence type="ECO:0000259" key="2">
    <source>
        <dbReference type="Pfam" id="PF04773"/>
    </source>
</evidence>
<keyword evidence="1" id="KW-1133">Transmembrane helix</keyword>
<dbReference type="InterPro" id="IPR012373">
    <property type="entry name" value="Ferrdict_sens_TM"/>
</dbReference>
<dbReference type="RefSeq" id="WP_074605909.1">
    <property type="nucleotide sequence ID" value="NZ_FNGY01000003.1"/>
</dbReference>
<accession>A0A1G9RHC4</accession>
<dbReference type="GO" id="GO:0016989">
    <property type="term" value="F:sigma factor antagonist activity"/>
    <property type="evidence" value="ECO:0007669"/>
    <property type="project" value="TreeGrafter"/>
</dbReference>
<dbReference type="STRING" id="430522.BFS30_15185"/>
<evidence type="ECO:0008006" key="6">
    <source>
        <dbReference type="Google" id="ProtNLM"/>
    </source>
</evidence>
<dbReference type="Gene3D" id="2.60.120.1440">
    <property type="match status" value="1"/>
</dbReference>
<sequence>MTTKSISELLTRYYNNECTPEEESRVNEWFAEHGSAKTSFEEMDAEAQQVWVNALFTDITAANALKTQTPKVLKRRLWPRIAAAAAVLIAIGIGLYVIGHESEQDRVISYANTIHPAKNTATLKLADGKVISLNGTKTGIVINVAALTYDDGTAVVLNSAAEKQLQPMNPEDDGKAGNLTVSTPTGRQYQLILPDGTKVWLNASSALTFPTTFTAKGNRMITLSGEAYFEVAKDKSRPFIVKTNTQEVKVLGTHFNINSNHSTVRTTLLEGSVAVSPLGYANGQEGLALSASGVLLKPGEQAVQKSGKIEVISVDTEQAVSWKDGWFYFKSASLSEVLNEAAKWYDLKITYKSDIPADRFTGKVPRTASLGMFIKVLQLSDVKFTLEGHHMIID</sequence>
<name>A0A1G9RHC4_9SPHI</name>
<feature type="domain" description="Protein FecR C-terminal" evidence="3">
    <location>
        <begin position="327"/>
        <end position="393"/>
    </location>
</feature>
<dbReference type="PANTHER" id="PTHR30273">
    <property type="entry name" value="PERIPLASMIC SIGNAL SENSOR AND SIGMA FACTOR ACTIVATOR FECR-RELATED"/>
    <property type="match status" value="1"/>
</dbReference>
<dbReference type="AlphaFoldDB" id="A0A1G9RHC4"/>
<evidence type="ECO:0000256" key="1">
    <source>
        <dbReference type="SAM" id="Phobius"/>
    </source>
</evidence>
<evidence type="ECO:0000313" key="5">
    <source>
        <dbReference type="Proteomes" id="UP000183200"/>
    </source>
</evidence>
<feature type="transmembrane region" description="Helical" evidence="1">
    <location>
        <begin position="81"/>
        <end position="99"/>
    </location>
</feature>
<dbReference type="Pfam" id="PF04773">
    <property type="entry name" value="FecR"/>
    <property type="match status" value="1"/>
</dbReference>
<keyword evidence="1" id="KW-0812">Transmembrane</keyword>
<feature type="domain" description="FecR protein" evidence="2">
    <location>
        <begin position="180"/>
        <end position="273"/>
    </location>
</feature>
<dbReference type="OrthoDB" id="1097347at2"/>
<dbReference type="Proteomes" id="UP000183200">
    <property type="component" value="Unassembled WGS sequence"/>
</dbReference>